<dbReference type="PANTHER" id="PTHR43094">
    <property type="entry name" value="AMINOTRANSFERASE"/>
    <property type="match status" value="1"/>
</dbReference>
<dbReference type="Proteomes" id="UP000254134">
    <property type="component" value="Unassembled WGS sequence"/>
</dbReference>
<dbReference type="InterPro" id="IPR005814">
    <property type="entry name" value="Aminotrans_3"/>
</dbReference>
<keyword evidence="4" id="KW-0808">Transferase</keyword>
<organism evidence="4 5">
    <name type="scientific">Gaiella occulta</name>
    <dbReference type="NCBI Taxonomy" id="1002870"/>
    <lineage>
        <taxon>Bacteria</taxon>
        <taxon>Bacillati</taxon>
        <taxon>Actinomycetota</taxon>
        <taxon>Thermoleophilia</taxon>
        <taxon>Gaiellales</taxon>
        <taxon>Gaiellaceae</taxon>
        <taxon>Gaiella</taxon>
    </lineage>
</organism>
<dbReference type="GO" id="GO:0030170">
    <property type="term" value="F:pyridoxal phosphate binding"/>
    <property type="evidence" value="ECO:0007669"/>
    <property type="project" value="InterPro"/>
</dbReference>
<dbReference type="PIRSF" id="PIRSF000521">
    <property type="entry name" value="Transaminase_4ab_Lys_Orn"/>
    <property type="match status" value="1"/>
</dbReference>
<reference evidence="4 5" key="1">
    <citation type="submission" date="2018-07" db="EMBL/GenBank/DDBJ databases">
        <title>High-quality-draft genome sequence of Gaiella occulta.</title>
        <authorList>
            <person name="Severino R."/>
            <person name="Froufe H.J.C."/>
            <person name="Rainey F.A."/>
            <person name="Barroso C."/>
            <person name="Albuquerque L."/>
            <person name="Lobo-Da-Cunha A."/>
            <person name="Da Costa M.S."/>
            <person name="Egas C."/>
        </authorList>
    </citation>
    <scope>NUCLEOTIDE SEQUENCE [LARGE SCALE GENOMIC DNA]</scope>
    <source>
        <strain evidence="4 5">F2-233</strain>
    </source>
</reference>
<dbReference type="InterPro" id="IPR015421">
    <property type="entry name" value="PyrdxlP-dep_Trfase_major"/>
</dbReference>
<sequence length="481" mass="53180">MSKMEVQTPASAETDWDQVREWDEQYVFHVLATKDEYRSNVVESADGCYVTMADGRRIFDFANQLICVNMGHRHPKIVEAIREATDKFGYVWEGLTTEYRARAAKLIMEDIGVGEWAGRIRFLSTGTEAVENMVLFAKLYTGRRNIVTRTYDYHGWTNALSGANGMRGYRSSLASGSGEPVHLDVPDAPSANYHYAPAPHCYRCPIGHSYPNCKDENGTLACVKATEHLISSIGPETVAGFITEPAQGAGMIHPPKEYFPQVREMTKRLNVLWLDDEVMTGFGRLGEWFGYKVYDVTPDIMAVAKGLSSSSLPAAGVVLSKEVTEFFDQWRFNTMSTFGSHPLGMAAVCGNLEAMLEENILERVRDLGGHLGSGLMDLQERHPCVGLASGRGLMWSLELVRNKETHEPFVSVDRYSTYAKTEEVPASAVVGKIAYDEGVAIGAFLPNSIRLATAFVATKSDIDFGLAALDKGLSELDKYCD</sequence>
<reference evidence="5" key="2">
    <citation type="journal article" date="2019" name="MicrobiologyOpen">
        <title>High-quality draft genome sequence of Gaiella occulta isolated from a 150 meter deep mineral water borehole and comparison with the genome sequences of other deep-branching lineages of the phylum Actinobacteria.</title>
        <authorList>
            <person name="Severino R."/>
            <person name="Froufe H.J.C."/>
            <person name="Barroso C."/>
            <person name="Albuquerque L."/>
            <person name="Lobo-da-Cunha A."/>
            <person name="da Costa M.S."/>
            <person name="Egas C."/>
        </authorList>
    </citation>
    <scope>NUCLEOTIDE SEQUENCE [LARGE SCALE GENOMIC DNA]</scope>
    <source>
        <strain evidence="5">F2-233</strain>
    </source>
</reference>
<dbReference type="Gene3D" id="3.90.1150.10">
    <property type="entry name" value="Aspartate Aminotransferase, domain 1"/>
    <property type="match status" value="1"/>
</dbReference>
<comment type="similarity">
    <text evidence="1 3">Belongs to the class-III pyridoxal-phosphate-dependent aminotransferase family.</text>
</comment>
<dbReference type="InterPro" id="IPR015424">
    <property type="entry name" value="PyrdxlP-dep_Trfase"/>
</dbReference>
<gene>
    <name evidence="4" type="ORF">Gocc_2758</name>
</gene>
<name>A0A7M2YVZ6_9ACTN</name>
<keyword evidence="4" id="KW-0032">Aminotransferase</keyword>
<dbReference type="EMBL" id="QQZY01000008">
    <property type="protein sequence ID" value="RDI73617.1"/>
    <property type="molecule type" value="Genomic_DNA"/>
</dbReference>
<dbReference type="PROSITE" id="PS00600">
    <property type="entry name" value="AA_TRANSFER_CLASS_3"/>
    <property type="match status" value="1"/>
</dbReference>
<keyword evidence="5" id="KW-1185">Reference proteome</keyword>
<evidence type="ECO:0000313" key="4">
    <source>
        <dbReference type="EMBL" id="RDI73617.1"/>
    </source>
</evidence>
<accession>A0A7M2YVZ6</accession>
<evidence type="ECO:0000256" key="2">
    <source>
        <dbReference type="ARBA" id="ARBA00022898"/>
    </source>
</evidence>
<dbReference type="GO" id="GO:0005829">
    <property type="term" value="C:cytosol"/>
    <property type="evidence" value="ECO:0007669"/>
    <property type="project" value="TreeGrafter"/>
</dbReference>
<dbReference type="AlphaFoldDB" id="A0A7M2YVZ6"/>
<dbReference type="SUPFAM" id="SSF53383">
    <property type="entry name" value="PLP-dependent transferases"/>
    <property type="match status" value="1"/>
</dbReference>
<dbReference type="Pfam" id="PF00202">
    <property type="entry name" value="Aminotran_3"/>
    <property type="match status" value="1"/>
</dbReference>
<evidence type="ECO:0000256" key="1">
    <source>
        <dbReference type="ARBA" id="ARBA00008954"/>
    </source>
</evidence>
<dbReference type="GO" id="GO:0008483">
    <property type="term" value="F:transaminase activity"/>
    <property type="evidence" value="ECO:0007669"/>
    <property type="project" value="UniProtKB-KW"/>
</dbReference>
<evidence type="ECO:0000313" key="5">
    <source>
        <dbReference type="Proteomes" id="UP000254134"/>
    </source>
</evidence>
<dbReference type="InterPro" id="IPR049704">
    <property type="entry name" value="Aminotrans_3_PPA_site"/>
</dbReference>
<comment type="caution">
    <text evidence="4">The sequence shown here is derived from an EMBL/GenBank/DDBJ whole genome shotgun (WGS) entry which is preliminary data.</text>
</comment>
<dbReference type="InterPro" id="IPR015422">
    <property type="entry name" value="PyrdxlP-dep_Trfase_small"/>
</dbReference>
<dbReference type="CDD" id="cd00610">
    <property type="entry name" value="OAT_like"/>
    <property type="match status" value="1"/>
</dbReference>
<protein>
    <submittedName>
        <fullName evidence="4">4-aminobutyrate aminotransferase</fullName>
    </submittedName>
</protein>
<proteinExistence type="inferred from homology"/>
<evidence type="ECO:0000256" key="3">
    <source>
        <dbReference type="RuleBase" id="RU003560"/>
    </source>
</evidence>
<keyword evidence="2 3" id="KW-0663">Pyridoxal phosphate</keyword>
<dbReference type="Gene3D" id="3.40.640.10">
    <property type="entry name" value="Type I PLP-dependent aspartate aminotransferase-like (Major domain)"/>
    <property type="match status" value="1"/>
</dbReference>
<dbReference type="PANTHER" id="PTHR43094:SF1">
    <property type="entry name" value="AMINOTRANSFERASE CLASS-III"/>
    <property type="match status" value="1"/>
</dbReference>